<accession>A0A858QBA5</accession>
<evidence type="ECO:0000313" key="2">
    <source>
        <dbReference type="EMBL" id="QJD31103.1"/>
    </source>
</evidence>
<sequence>MDALSVTTSGTVTPPARLKVQLLFDAETAVHLEESPLSEDRRSERQTDGRVLFRATVANTQRLRWWLLGFGDRVEVLGPPVLREEIARTLSNAVQRYHAEDGRLQLLSGLRQGALARHAGQGAVEGGEQLIEQGLQAAFEGTQQIRRPGPER</sequence>
<feature type="domain" description="WCX" evidence="1">
    <location>
        <begin position="17"/>
        <end position="93"/>
    </location>
</feature>
<dbReference type="InterPro" id="IPR057727">
    <property type="entry name" value="WCX_dom"/>
</dbReference>
<dbReference type="Proteomes" id="UP000503004">
    <property type="component" value="Chromosome"/>
</dbReference>
<evidence type="ECO:0000313" key="3">
    <source>
        <dbReference type="Proteomes" id="UP000503004"/>
    </source>
</evidence>
<name>A0A858QBA5_9GAMM</name>
<organism evidence="2 3">
    <name type="scientific">Methylococcus geothermalis</name>
    <dbReference type="NCBI Taxonomy" id="2681310"/>
    <lineage>
        <taxon>Bacteria</taxon>
        <taxon>Pseudomonadati</taxon>
        <taxon>Pseudomonadota</taxon>
        <taxon>Gammaproteobacteria</taxon>
        <taxon>Methylococcales</taxon>
        <taxon>Methylococcaceae</taxon>
        <taxon>Methylococcus</taxon>
    </lineage>
</organism>
<dbReference type="EMBL" id="CP046565">
    <property type="protein sequence ID" value="QJD31103.1"/>
    <property type="molecule type" value="Genomic_DNA"/>
</dbReference>
<protein>
    <submittedName>
        <fullName evidence="2">WYL domain-containing protein</fullName>
    </submittedName>
</protein>
<proteinExistence type="predicted"/>
<dbReference type="KEGG" id="metu:GNH96_14910"/>
<reference evidence="3" key="1">
    <citation type="submission" date="2019-12" db="EMBL/GenBank/DDBJ databases">
        <authorList>
            <person name="Awala S.I."/>
            <person name="Rhee S.K."/>
        </authorList>
    </citation>
    <scope>NUCLEOTIDE SEQUENCE [LARGE SCALE GENOMIC DNA]</scope>
    <source>
        <strain evidence="3">IM1</strain>
    </source>
</reference>
<keyword evidence="3" id="KW-1185">Reference proteome</keyword>
<evidence type="ECO:0000259" key="1">
    <source>
        <dbReference type="Pfam" id="PF25583"/>
    </source>
</evidence>
<dbReference type="Pfam" id="PF25583">
    <property type="entry name" value="WCX"/>
    <property type="match status" value="1"/>
</dbReference>
<gene>
    <name evidence="2" type="ORF">GNH96_14910</name>
</gene>
<dbReference type="RefSeq" id="WP_407658852.1">
    <property type="nucleotide sequence ID" value="NZ_CP046565.1"/>
</dbReference>
<dbReference type="AlphaFoldDB" id="A0A858QBA5"/>